<evidence type="ECO:0000313" key="3">
    <source>
        <dbReference type="Proteomes" id="UP000199570"/>
    </source>
</evidence>
<proteinExistence type="predicted"/>
<feature type="compositionally biased region" description="Basic and acidic residues" evidence="1">
    <location>
        <begin position="9"/>
        <end position="20"/>
    </location>
</feature>
<protein>
    <submittedName>
        <fullName evidence="2">Uncharacterized protein</fullName>
    </submittedName>
</protein>
<accession>A0A1H1FL87</accession>
<reference evidence="3" key="1">
    <citation type="submission" date="2016-10" db="EMBL/GenBank/DDBJ databases">
        <authorList>
            <person name="Varghese N."/>
            <person name="Submissions S."/>
        </authorList>
    </citation>
    <scope>NUCLEOTIDE SEQUENCE [LARGE SCALE GENOMIC DNA]</scope>
    <source>
        <strain evidence="3">BS3775</strain>
    </source>
</reference>
<keyword evidence="3" id="KW-1185">Reference proteome</keyword>
<dbReference type="OrthoDB" id="6987915at2"/>
<feature type="region of interest" description="Disordered" evidence="1">
    <location>
        <begin position="1"/>
        <end position="20"/>
    </location>
</feature>
<sequence>MAKTAAQRQQDKRDRDKQSETERLARLLSRRISLDLYHNDDARLKSLMSRLDITEEQDVVSRLIWAADRMSDESLQEHICTLR</sequence>
<evidence type="ECO:0000313" key="2">
    <source>
        <dbReference type="EMBL" id="SDR01657.1"/>
    </source>
</evidence>
<dbReference type="AlphaFoldDB" id="A0A1H1FL87"/>
<dbReference type="EMBL" id="FNKJ01000003">
    <property type="protein sequence ID" value="SDR01657.1"/>
    <property type="molecule type" value="Genomic_DNA"/>
</dbReference>
<gene>
    <name evidence="2" type="ORF">SAMN04490195_2763</name>
</gene>
<organism evidence="2 3">
    <name type="scientific">Pseudomonas moorei</name>
    <dbReference type="NCBI Taxonomy" id="395599"/>
    <lineage>
        <taxon>Bacteria</taxon>
        <taxon>Pseudomonadati</taxon>
        <taxon>Pseudomonadota</taxon>
        <taxon>Gammaproteobacteria</taxon>
        <taxon>Pseudomonadales</taxon>
        <taxon>Pseudomonadaceae</taxon>
        <taxon>Pseudomonas</taxon>
    </lineage>
</organism>
<evidence type="ECO:0000256" key="1">
    <source>
        <dbReference type="SAM" id="MobiDB-lite"/>
    </source>
</evidence>
<dbReference type="Proteomes" id="UP000199570">
    <property type="component" value="Unassembled WGS sequence"/>
</dbReference>
<dbReference type="RefSeq" id="WP_090322471.1">
    <property type="nucleotide sequence ID" value="NZ_FNKJ01000003.1"/>
</dbReference>
<name>A0A1H1FL87_9PSED</name>